<dbReference type="EMBL" id="LR796848">
    <property type="protein sequence ID" value="CAB4169970.1"/>
    <property type="molecule type" value="Genomic_DNA"/>
</dbReference>
<dbReference type="EMBL" id="LR797390">
    <property type="protein sequence ID" value="CAB4212447.1"/>
    <property type="molecule type" value="Genomic_DNA"/>
</dbReference>
<dbReference type="EMBL" id="LR798375">
    <property type="protein sequence ID" value="CAB5227115.1"/>
    <property type="molecule type" value="Genomic_DNA"/>
</dbReference>
<dbReference type="EMBL" id="LR797043">
    <property type="protein sequence ID" value="CAB4182559.1"/>
    <property type="molecule type" value="Genomic_DNA"/>
</dbReference>
<reference evidence="5" key="1">
    <citation type="submission" date="2020-05" db="EMBL/GenBank/DDBJ databases">
        <authorList>
            <person name="Chiriac C."/>
            <person name="Salcher M."/>
            <person name="Ghai R."/>
            <person name="Kavagutti S V."/>
        </authorList>
    </citation>
    <scope>NUCLEOTIDE SEQUENCE</scope>
</reference>
<accession>A0A6J7XBD4</accession>
<proteinExistence type="predicted"/>
<evidence type="ECO:0000313" key="3">
    <source>
        <dbReference type="EMBL" id="CAB4197923.1"/>
    </source>
</evidence>
<sequence>MYVAKLNGRKLFGGTMFESYEKARSSIRAYIRKLVAKGKANEKQFGFFDEFSRNPTNITSFGFEIKRITA</sequence>
<evidence type="ECO:0000313" key="2">
    <source>
        <dbReference type="EMBL" id="CAB4182559.1"/>
    </source>
</evidence>
<protein>
    <submittedName>
        <fullName evidence="5">Uncharacterized protein</fullName>
    </submittedName>
</protein>
<dbReference type="EMBL" id="LR797266">
    <property type="protein sequence ID" value="CAB4197923.1"/>
    <property type="molecule type" value="Genomic_DNA"/>
</dbReference>
<organism evidence="5">
    <name type="scientific">uncultured Caudovirales phage</name>
    <dbReference type="NCBI Taxonomy" id="2100421"/>
    <lineage>
        <taxon>Viruses</taxon>
        <taxon>Duplodnaviria</taxon>
        <taxon>Heunggongvirae</taxon>
        <taxon>Uroviricota</taxon>
        <taxon>Caudoviricetes</taxon>
        <taxon>Peduoviridae</taxon>
        <taxon>Maltschvirus</taxon>
        <taxon>Maltschvirus maltsch</taxon>
    </lineage>
</organism>
<evidence type="ECO:0000313" key="4">
    <source>
        <dbReference type="EMBL" id="CAB4212447.1"/>
    </source>
</evidence>
<evidence type="ECO:0000313" key="1">
    <source>
        <dbReference type="EMBL" id="CAB4169970.1"/>
    </source>
</evidence>
<evidence type="ECO:0000313" key="5">
    <source>
        <dbReference type="EMBL" id="CAB5227115.1"/>
    </source>
</evidence>
<name>A0A6J7XBD4_9CAUD</name>
<gene>
    <name evidence="2" type="ORF">UFOVP1080_10</name>
    <name evidence="3" type="ORF">UFOVP1321_48</name>
    <name evidence="4" type="ORF">UFOVP1432_16</name>
    <name evidence="5" type="ORF">UFOVP1528_3</name>
    <name evidence="1" type="ORF">UFOVP905_23</name>
</gene>